<keyword evidence="3" id="KW-1185">Reference proteome</keyword>
<keyword evidence="1" id="KW-0812">Transmembrane</keyword>
<proteinExistence type="predicted"/>
<dbReference type="Proteomes" id="UP001180453">
    <property type="component" value="Unassembled WGS sequence"/>
</dbReference>
<sequence>MKISSVEIGLAVFFVGAGLVWSWFAMQKSERQARAKFRSRAHAQFKNSAVASADERYAFSGHSVSIVTELERRQTVEGYTVDIILERYCMNDRGEYFHFISNSAGRPYVRHVPHRMARLVLKQNYLPPPSDPC</sequence>
<keyword evidence="1" id="KW-0472">Membrane</keyword>
<accession>A0ABU1YV89</accession>
<name>A0ABU1YV89_ROSSA</name>
<evidence type="ECO:0008006" key="4">
    <source>
        <dbReference type="Google" id="ProtNLM"/>
    </source>
</evidence>
<reference evidence="2 3" key="1">
    <citation type="submission" date="2023-07" db="EMBL/GenBank/DDBJ databases">
        <title>Sorghum-associated microbial communities from plants grown in Nebraska, USA.</title>
        <authorList>
            <person name="Schachtman D."/>
        </authorList>
    </citation>
    <scope>NUCLEOTIDE SEQUENCE [LARGE SCALE GENOMIC DNA]</scope>
    <source>
        <strain evidence="2 3">BE314</strain>
    </source>
</reference>
<protein>
    <recommendedName>
        <fullName evidence="4">DUF3592 domain-containing protein</fullName>
    </recommendedName>
</protein>
<dbReference type="RefSeq" id="WP_310272489.1">
    <property type="nucleotide sequence ID" value="NZ_JAVDXU010000005.1"/>
</dbReference>
<feature type="transmembrane region" description="Helical" evidence="1">
    <location>
        <begin position="6"/>
        <end position="26"/>
    </location>
</feature>
<dbReference type="EMBL" id="JAVDXU010000005">
    <property type="protein sequence ID" value="MDR7272784.1"/>
    <property type="molecule type" value="Genomic_DNA"/>
</dbReference>
<comment type="caution">
    <text evidence="2">The sequence shown here is derived from an EMBL/GenBank/DDBJ whole genome shotgun (WGS) entry which is preliminary data.</text>
</comment>
<gene>
    <name evidence="2" type="ORF">J2X20_005467</name>
</gene>
<keyword evidence="1" id="KW-1133">Transmembrane helix</keyword>
<evidence type="ECO:0000256" key="1">
    <source>
        <dbReference type="SAM" id="Phobius"/>
    </source>
</evidence>
<organism evidence="2 3">
    <name type="scientific">Roseateles saccharophilus</name>
    <name type="common">Pseudomonas saccharophila</name>
    <dbReference type="NCBI Taxonomy" id="304"/>
    <lineage>
        <taxon>Bacteria</taxon>
        <taxon>Pseudomonadati</taxon>
        <taxon>Pseudomonadota</taxon>
        <taxon>Betaproteobacteria</taxon>
        <taxon>Burkholderiales</taxon>
        <taxon>Sphaerotilaceae</taxon>
        <taxon>Roseateles</taxon>
    </lineage>
</organism>
<evidence type="ECO:0000313" key="3">
    <source>
        <dbReference type="Proteomes" id="UP001180453"/>
    </source>
</evidence>
<evidence type="ECO:0000313" key="2">
    <source>
        <dbReference type="EMBL" id="MDR7272784.1"/>
    </source>
</evidence>